<dbReference type="EMBL" id="JABFUD020000007">
    <property type="protein sequence ID" value="KAI5077795.1"/>
    <property type="molecule type" value="Genomic_DNA"/>
</dbReference>
<gene>
    <name evidence="1" type="ORF">GOP47_0007619</name>
</gene>
<protein>
    <submittedName>
        <fullName evidence="1">Uncharacterized protein</fullName>
    </submittedName>
</protein>
<reference evidence="1" key="1">
    <citation type="submission" date="2021-01" db="EMBL/GenBank/DDBJ databases">
        <title>Adiantum capillus-veneris genome.</title>
        <authorList>
            <person name="Fang Y."/>
            <person name="Liao Q."/>
        </authorList>
    </citation>
    <scope>NUCLEOTIDE SEQUENCE</scope>
    <source>
        <strain evidence="1">H3</strain>
        <tissue evidence="1">Leaf</tissue>
    </source>
</reference>
<comment type="caution">
    <text evidence="1">The sequence shown here is derived from an EMBL/GenBank/DDBJ whole genome shotgun (WGS) entry which is preliminary data.</text>
</comment>
<sequence length="68" mass="8013">MAHLLAPCEVRISLQWATFAQRPRGGHPLYDRQRGDVAVDGGWYHPDNTHLVEFLYVERERLVVVWRK</sequence>
<proteinExistence type="predicted"/>
<name>A0A9D4V1M3_ADICA</name>
<dbReference type="Proteomes" id="UP000886520">
    <property type="component" value="Chromosome 7"/>
</dbReference>
<evidence type="ECO:0000313" key="2">
    <source>
        <dbReference type="Proteomes" id="UP000886520"/>
    </source>
</evidence>
<evidence type="ECO:0000313" key="1">
    <source>
        <dbReference type="EMBL" id="KAI5077795.1"/>
    </source>
</evidence>
<dbReference type="AlphaFoldDB" id="A0A9D4V1M3"/>
<organism evidence="1 2">
    <name type="scientific">Adiantum capillus-veneris</name>
    <name type="common">Maidenhair fern</name>
    <dbReference type="NCBI Taxonomy" id="13818"/>
    <lineage>
        <taxon>Eukaryota</taxon>
        <taxon>Viridiplantae</taxon>
        <taxon>Streptophyta</taxon>
        <taxon>Embryophyta</taxon>
        <taxon>Tracheophyta</taxon>
        <taxon>Polypodiopsida</taxon>
        <taxon>Polypodiidae</taxon>
        <taxon>Polypodiales</taxon>
        <taxon>Pteridineae</taxon>
        <taxon>Pteridaceae</taxon>
        <taxon>Vittarioideae</taxon>
        <taxon>Adiantum</taxon>
    </lineage>
</organism>
<accession>A0A9D4V1M3</accession>
<keyword evidence="2" id="KW-1185">Reference proteome</keyword>